<evidence type="ECO:0000313" key="2">
    <source>
        <dbReference type="Proteomes" id="UP000242381"/>
    </source>
</evidence>
<gene>
    <name evidence="1" type="ORF">BCV71DRAFT_261864</name>
</gene>
<evidence type="ECO:0008006" key="3">
    <source>
        <dbReference type="Google" id="ProtNLM"/>
    </source>
</evidence>
<name>A0A1X0S998_RHIZD</name>
<dbReference type="AlphaFoldDB" id="A0A1X0S998"/>
<sequence length="152" mass="17451">MITKAKLPSQQETSTWELGILLQYIVRQFQDNDSPSFTQLQGKMIPLVCIAIMLRLHQNVDTLQRRDIGFTLENNSSSRNQTVLANIVKKHMKATGIDTKIYGPDSRRSANSMKAAELGNKIDTIKKYANWNLSAHTFERFYYKLPHQHAEV</sequence>
<evidence type="ECO:0000313" key="1">
    <source>
        <dbReference type="EMBL" id="ORE20718.1"/>
    </source>
</evidence>
<protein>
    <recommendedName>
        <fullName evidence="3">Ndc10 domain-containing protein</fullName>
    </recommendedName>
</protein>
<dbReference type="Proteomes" id="UP000242381">
    <property type="component" value="Unassembled WGS sequence"/>
</dbReference>
<reference evidence="1 2" key="1">
    <citation type="journal article" date="2016" name="Proc. Natl. Acad. Sci. U.S.A.">
        <title>Lipid metabolic changes in an early divergent fungus govern the establishment of a mutualistic symbiosis with endobacteria.</title>
        <authorList>
            <person name="Lastovetsky O.A."/>
            <person name="Gaspar M.L."/>
            <person name="Mondo S.J."/>
            <person name="LaButti K.M."/>
            <person name="Sandor L."/>
            <person name="Grigoriev I.V."/>
            <person name="Henry S.A."/>
            <person name="Pawlowska T.E."/>
        </authorList>
    </citation>
    <scope>NUCLEOTIDE SEQUENCE [LARGE SCALE GENOMIC DNA]</scope>
    <source>
        <strain evidence="1 2">ATCC 11559</strain>
    </source>
</reference>
<organism evidence="1 2">
    <name type="scientific">Rhizopus microsporus</name>
    <dbReference type="NCBI Taxonomy" id="58291"/>
    <lineage>
        <taxon>Eukaryota</taxon>
        <taxon>Fungi</taxon>
        <taxon>Fungi incertae sedis</taxon>
        <taxon>Mucoromycota</taxon>
        <taxon>Mucoromycotina</taxon>
        <taxon>Mucoromycetes</taxon>
        <taxon>Mucorales</taxon>
        <taxon>Mucorineae</taxon>
        <taxon>Rhizopodaceae</taxon>
        <taxon>Rhizopus</taxon>
    </lineage>
</organism>
<accession>A0A1X0S998</accession>
<dbReference type="EMBL" id="KV921290">
    <property type="protein sequence ID" value="ORE20718.1"/>
    <property type="molecule type" value="Genomic_DNA"/>
</dbReference>
<proteinExistence type="predicted"/>